<evidence type="ECO:0000313" key="2">
    <source>
        <dbReference type="EMBL" id="VEJ09417.1"/>
    </source>
</evidence>
<dbReference type="PANTHER" id="PTHR22602:SF0">
    <property type="entry name" value="TRANSFERASE CAF17, MITOCHONDRIAL-RELATED"/>
    <property type="match status" value="1"/>
</dbReference>
<gene>
    <name evidence="2" type="primary">ygfZ</name>
    <name evidence="2" type="ORF">NCTC12871_00870</name>
</gene>
<dbReference type="RefSeq" id="WP_126599331.1">
    <property type="nucleotide sequence ID" value="NZ_LR134510.1"/>
</dbReference>
<reference evidence="2 3" key="1">
    <citation type="submission" date="2018-12" db="EMBL/GenBank/DDBJ databases">
        <authorList>
            <consortium name="Pathogen Informatics"/>
        </authorList>
    </citation>
    <scope>NUCLEOTIDE SEQUENCE [LARGE SCALE GENOMIC DNA]</scope>
    <source>
        <strain evidence="2 3">NCTC12871</strain>
    </source>
</reference>
<dbReference type="InterPro" id="IPR045179">
    <property type="entry name" value="YgfZ/GcvT"/>
</dbReference>
<proteinExistence type="predicted"/>
<protein>
    <submittedName>
        <fullName evidence="2">Aminomethyltransferase</fullName>
    </submittedName>
</protein>
<dbReference type="Pfam" id="PF21130">
    <property type="entry name" value="YgfZ_barrel"/>
    <property type="match status" value="1"/>
</dbReference>
<accession>A0A448TTU4</accession>
<dbReference type="GO" id="GO:0016226">
    <property type="term" value="P:iron-sulfur cluster assembly"/>
    <property type="evidence" value="ECO:0007669"/>
    <property type="project" value="TreeGrafter"/>
</dbReference>
<sequence length="268" mass="30772">MLFQLPITLVRISGVDSEKFLQGQLTCDVVNLKANTQTLTAHCDAKGKVQTIFRLYRQDEQTFYALIHNELLESSLKDLNKYAIFSKVTFETLDWQILGWQPENNATRPDFPQNFCFNLADGREFIVCETVQTNHDFADYALWKIADIKAGIPLLSPESQNEFIPQAMNLQDIENAICFTKGCYIGQETIARAKYRGINKRAMYIFHAPNTPYLNGHEIETLVGENWRKTGHILNHAIYRDTLWLEVILTNPEPNQIFKLGTINLTPL</sequence>
<dbReference type="Proteomes" id="UP000279799">
    <property type="component" value="Chromosome"/>
</dbReference>
<organism evidence="2 3">
    <name type="scientific">Actinobacillus delphinicola</name>
    <dbReference type="NCBI Taxonomy" id="51161"/>
    <lineage>
        <taxon>Bacteria</taxon>
        <taxon>Pseudomonadati</taxon>
        <taxon>Pseudomonadota</taxon>
        <taxon>Gammaproteobacteria</taxon>
        <taxon>Pasteurellales</taxon>
        <taxon>Pasteurellaceae</taxon>
        <taxon>Actinobacillus</taxon>
    </lineage>
</organism>
<dbReference type="NCBIfam" id="TIGR03317">
    <property type="entry name" value="ygfZ_signature"/>
    <property type="match status" value="1"/>
</dbReference>
<dbReference type="EMBL" id="LR134510">
    <property type="protein sequence ID" value="VEJ09417.1"/>
    <property type="molecule type" value="Genomic_DNA"/>
</dbReference>
<keyword evidence="2" id="KW-0489">Methyltransferase</keyword>
<dbReference type="GO" id="GO:0032259">
    <property type="term" value="P:methylation"/>
    <property type="evidence" value="ECO:0007669"/>
    <property type="project" value="UniProtKB-KW"/>
</dbReference>
<keyword evidence="2" id="KW-0808">Transferase</keyword>
<dbReference type="InterPro" id="IPR029043">
    <property type="entry name" value="GcvT/YgfZ_C"/>
</dbReference>
<dbReference type="PANTHER" id="PTHR22602">
    <property type="entry name" value="TRANSFERASE CAF17, MITOCHONDRIAL-RELATED"/>
    <property type="match status" value="1"/>
</dbReference>
<dbReference type="Gene3D" id="3.30.70.1400">
    <property type="entry name" value="Aminomethyltransferase beta-barrel domains"/>
    <property type="match status" value="1"/>
</dbReference>
<evidence type="ECO:0000313" key="3">
    <source>
        <dbReference type="Proteomes" id="UP000279799"/>
    </source>
</evidence>
<dbReference type="InterPro" id="IPR017703">
    <property type="entry name" value="YgfZ/GCV_T_CS"/>
</dbReference>
<name>A0A448TTU4_9PAST</name>
<dbReference type="SUPFAM" id="SSF101790">
    <property type="entry name" value="Aminomethyltransferase beta-barrel domain"/>
    <property type="match status" value="1"/>
</dbReference>
<dbReference type="AlphaFoldDB" id="A0A448TTU4"/>
<dbReference type="GO" id="GO:0008168">
    <property type="term" value="F:methyltransferase activity"/>
    <property type="evidence" value="ECO:0007669"/>
    <property type="project" value="UniProtKB-KW"/>
</dbReference>
<dbReference type="InterPro" id="IPR048451">
    <property type="entry name" value="YgfZ_barrel"/>
</dbReference>
<dbReference type="Gene3D" id="2.40.30.160">
    <property type="match status" value="1"/>
</dbReference>
<dbReference type="OrthoDB" id="9796287at2"/>
<dbReference type="SUPFAM" id="SSF103025">
    <property type="entry name" value="Folate-binding domain"/>
    <property type="match status" value="1"/>
</dbReference>
<evidence type="ECO:0000259" key="1">
    <source>
        <dbReference type="Pfam" id="PF21130"/>
    </source>
</evidence>
<keyword evidence="3" id="KW-1185">Reference proteome</keyword>
<feature type="domain" description="tRNA-modifying protein YgfZ-like beta-barrel" evidence="1">
    <location>
        <begin position="199"/>
        <end position="251"/>
    </location>
</feature>
<dbReference type="KEGG" id="adp:NCTC12871_00870"/>